<keyword evidence="1" id="KW-0732">Signal</keyword>
<feature type="chain" id="PRO_5040777274" description="Lipoprotein" evidence="1">
    <location>
        <begin position="24"/>
        <end position="146"/>
    </location>
</feature>
<protein>
    <recommendedName>
        <fullName evidence="4">Lipoprotein</fullName>
    </recommendedName>
</protein>
<evidence type="ECO:0000313" key="2">
    <source>
        <dbReference type="EMBL" id="WIX80368.1"/>
    </source>
</evidence>
<gene>
    <name evidence="2" type="ORF">QRX50_06200</name>
</gene>
<accession>A0A9Y2IL75</accession>
<name>A0A9Y2IL75_9PSEU</name>
<dbReference type="KEGG" id="acab:QRX50_06200"/>
<dbReference type="RefSeq" id="WP_285970999.1">
    <property type="nucleotide sequence ID" value="NZ_CP127294.1"/>
</dbReference>
<dbReference type="Proteomes" id="UP001236014">
    <property type="component" value="Chromosome"/>
</dbReference>
<keyword evidence="3" id="KW-1185">Reference proteome</keyword>
<feature type="signal peptide" evidence="1">
    <location>
        <begin position="1"/>
        <end position="23"/>
    </location>
</feature>
<dbReference type="AlphaFoldDB" id="A0A9Y2IL75"/>
<evidence type="ECO:0000256" key="1">
    <source>
        <dbReference type="SAM" id="SignalP"/>
    </source>
</evidence>
<reference evidence="2 3" key="1">
    <citation type="submission" date="2023-06" db="EMBL/GenBank/DDBJ databases">
        <authorList>
            <person name="Oyuntsetseg B."/>
            <person name="Kim S.B."/>
        </authorList>
    </citation>
    <scope>NUCLEOTIDE SEQUENCE [LARGE SCALE GENOMIC DNA]</scope>
    <source>
        <strain evidence="2 3">2-15</strain>
    </source>
</reference>
<sequence length="146" mass="14671">MRRHLAVALLLLGLTACSPPPLMCPAIAVPAGLAIDVPAGQFSRAEVTACWAGHCTQRQVGLQRATTAGPTTCTPTACGASAVPTGGRYGFVEISGLPAAPVGVKLVLDGGAAKRTTVHPQAPKASQCGEPGVQVRLVVGPDGTVR</sequence>
<evidence type="ECO:0000313" key="3">
    <source>
        <dbReference type="Proteomes" id="UP001236014"/>
    </source>
</evidence>
<dbReference type="PROSITE" id="PS51257">
    <property type="entry name" value="PROKAR_LIPOPROTEIN"/>
    <property type="match status" value="1"/>
</dbReference>
<dbReference type="EMBL" id="CP127294">
    <property type="protein sequence ID" value="WIX80368.1"/>
    <property type="molecule type" value="Genomic_DNA"/>
</dbReference>
<evidence type="ECO:0008006" key="4">
    <source>
        <dbReference type="Google" id="ProtNLM"/>
    </source>
</evidence>
<organism evidence="2 3">
    <name type="scientific">Amycolatopsis carbonis</name>
    <dbReference type="NCBI Taxonomy" id="715471"/>
    <lineage>
        <taxon>Bacteria</taxon>
        <taxon>Bacillati</taxon>
        <taxon>Actinomycetota</taxon>
        <taxon>Actinomycetes</taxon>
        <taxon>Pseudonocardiales</taxon>
        <taxon>Pseudonocardiaceae</taxon>
        <taxon>Amycolatopsis</taxon>
    </lineage>
</organism>
<proteinExistence type="predicted"/>